<feature type="binding site" evidence="12">
    <location>
        <position position="408"/>
    </location>
    <ligand>
        <name>Fe(3+)</name>
        <dbReference type="ChEBI" id="CHEBI:29034"/>
        <label>1</label>
    </ligand>
</feature>
<feature type="disulfide bond" evidence="13">
    <location>
        <begin position="469"/>
        <end position="547"/>
    </location>
</feature>
<accession>A0A8C3RVD8</accession>
<evidence type="ECO:0000256" key="8">
    <source>
        <dbReference type="ARBA" id="ARBA00023065"/>
    </source>
</evidence>
<dbReference type="GO" id="GO:0046872">
    <property type="term" value="F:metal ion binding"/>
    <property type="evidence" value="ECO:0007669"/>
    <property type="project" value="UniProtKB-KW"/>
</dbReference>
<keyword evidence="4" id="KW-0964">Secreted</keyword>
<feature type="binding site" evidence="11">
    <location>
        <position position="475"/>
    </location>
    <ligand>
        <name>hydrogencarbonate</name>
        <dbReference type="ChEBI" id="CHEBI:17544"/>
        <label>1</label>
    </ligand>
</feature>
<feature type="disulfide bond" evidence="13">
    <location>
        <begin position="361"/>
        <end position="393"/>
    </location>
</feature>
<dbReference type="Gene3D" id="3.40.190.10">
    <property type="entry name" value="Periplasmic binding protein-like II"/>
    <property type="match status" value="4"/>
</dbReference>
<evidence type="ECO:0000256" key="7">
    <source>
        <dbReference type="ARBA" id="ARBA00023004"/>
    </source>
</evidence>
<feature type="disulfide bond" evidence="13">
    <location>
        <begin position="514"/>
        <end position="530"/>
    </location>
</feature>
<evidence type="ECO:0000256" key="14">
    <source>
        <dbReference type="SAM" id="SignalP"/>
    </source>
</evidence>
<protein>
    <submittedName>
        <fullName evidence="16">Lactotransferrin</fullName>
    </submittedName>
</protein>
<reference evidence="16" key="2">
    <citation type="submission" date="2025-09" db="UniProtKB">
        <authorList>
            <consortium name="Ensembl"/>
        </authorList>
    </citation>
    <scope>IDENTIFICATION</scope>
</reference>
<dbReference type="PROSITE" id="PS00206">
    <property type="entry name" value="TRANSFERRIN_LIKE_2"/>
    <property type="match status" value="2"/>
</dbReference>
<dbReference type="SMART" id="SM00094">
    <property type="entry name" value="TR_FER"/>
    <property type="match status" value="2"/>
</dbReference>
<keyword evidence="8 10" id="KW-0406">Ion transport</keyword>
<dbReference type="PANTHER" id="PTHR11485:SF31">
    <property type="entry name" value="SEROTRANSFERRIN"/>
    <property type="match status" value="1"/>
</dbReference>
<dbReference type="GO" id="GO:0005615">
    <property type="term" value="C:extracellular space"/>
    <property type="evidence" value="ECO:0007669"/>
    <property type="project" value="InterPro"/>
</dbReference>
<evidence type="ECO:0000256" key="12">
    <source>
        <dbReference type="PIRSR" id="PIRSR002549-3"/>
    </source>
</evidence>
<dbReference type="InterPro" id="IPR001156">
    <property type="entry name" value="Transferrin-like_dom"/>
</dbReference>
<dbReference type="Proteomes" id="UP000694403">
    <property type="component" value="Unplaced"/>
</dbReference>
<evidence type="ECO:0000256" key="11">
    <source>
        <dbReference type="PIRSR" id="PIRSR002549-2"/>
    </source>
</evidence>
<feature type="domain" description="Transferrin-like" evidence="15">
    <location>
        <begin position="27"/>
        <end position="344"/>
    </location>
</feature>
<evidence type="ECO:0000313" key="16">
    <source>
        <dbReference type="Ensembl" id="ENSCSRP00000003726.1"/>
    </source>
</evidence>
<feature type="binding site" evidence="11">
    <location>
        <position position="142"/>
    </location>
    <ligand>
        <name>hydrogencarbonate</name>
        <dbReference type="ChEBI" id="CHEBI:17544"/>
        <label>1</label>
    </ligand>
</feature>
<feature type="disulfide bond" evidence="13">
    <location>
        <begin position="243"/>
        <end position="257"/>
    </location>
</feature>
<feature type="disulfide bond" evidence="13">
    <location>
        <begin position="189"/>
        <end position="197"/>
    </location>
</feature>
<feature type="binding site" evidence="12">
    <location>
        <position position="541"/>
    </location>
    <ligand>
        <name>Fe(3+)</name>
        <dbReference type="ChEBI" id="CHEBI:29034"/>
        <label>2</label>
    </ligand>
</feature>
<evidence type="ECO:0000256" key="5">
    <source>
        <dbReference type="ARBA" id="ARBA00022723"/>
    </source>
</evidence>
<evidence type="ECO:0000256" key="2">
    <source>
        <dbReference type="ARBA" id="ARBA00022448"/>
    </source>
</evidence>
<name>A0A8C3RVD8_CHESE</name>
<sequence length="703" mass="76424">MKFALHAALSLGILVLCLADSPAQSPVRWCTISEAEQKKCMELKAKMSSTLSLECVKKTIHLDCIKAIAENEADAISLDGGHIFEAHLAPYNLKPVVAEVYGTGKDSVTSYYAVAVVKKGTGFTIRELKGKKSCHTGLDRSAGWFIPIGTLLYHQILSWDRATPITHAVAQFFSGSCVPGAPPNEPNLCRLCPAQKCSRTGPYSGYSGAFQCLKDGAGDVAFVKHTTVLENDPSGKDKYELLCEDGSRKPVDKYHECNWAKVAAHAVVARSVGGRADDIWNFLSQAEAKYGKNTKESFKLFSSSYGKDLLFKDSASNFTRVPRRMDSQLYLGYQYWAAIQSLRPVASLETPEAPLKKVKWCTVSKDEKAKCDEWSAVSGGSLDCAVAETTEDCIAKITKGDADAISLDGGYVYTAGTCGLVPVMGEYYGDDITRCQNEGAPGETYYAVAVVKKSNPSITWKALSGTKSCHTAVGRTAGWNVPMGLIHSETGSCNFDTFFSEGCAPGSPATSPLCNLCVGSGSSLPPNYKCAANSNERYYGYSGAFRCLVEKGDVAFVKHTIVSENTDGHNPADWAKGLRSDQFELLCRDGSRARPDEYKKCHLALVPAHAVVTRPDRATAVREMLINQQELYGSKGSQTAIFQMFQSETKDLLFKDSTTCLTQLSRGTTYQQYLGKEYFDSVSSLNKCSPSELLQACSFSDLD</sequence>
<feature type="disulfide bond" evidence="13">
    <location>
        <begin position="177"/>
        <end position="192"/>
    </location>
</feature>
<feature type="disulfide bond" evidence="13">
    <location>
        <begin position="30"/>
        <end position="64"/>
    </location>
</feature>
<feature type="binding site" evidence="11">
    <location>
        <position position="477"/>
    </location>
    <ligand>
        <name>hydrogencarbonate</name>
        <dbReference type="ChEBI" id="CHEBI:17544"/>
        <label>1</label>
    </ligand>
</feature>
<feature type="binding site" evidence="12">
    <location>
        <position position="445"/>
    </location>
    <ligand>
        <name>Fe(3+)</name>
        <dbReference type="ChEBI" id="CHEBI:29034"/>
        <label>1</label>
    </ligand>
</feature>
<feature type="binding site" evidence="12">
    <location>
        <position position="265"/>
    </location>
    <ligand>
        <name>Fe(3+)</name>
        <dbReference type="ChEBI" id="CHEBI:29034"/>
        <label>1</label>
    </ligand>
</feature>
<dbReference type="SUPFAM" id="SSF53850">
    <property type="entry name" value="Periplasmic binding protein-like II"/>
    <property type="match status" value="2"/>
</dbReference>
<dbReference type="PROSITE" id="PS00205">
    <property type="entry name" value="TRANSFERRIN_LIKE_1"/>
    <property type="match status" value="2"/>
</dbReference>
<feature type="binding site" evidence="11">
    <location>
        <position position="471"/>
    </location>
    <ligand>
        <name>hydrogencarbonate</name>
        <dbReference type="ChEBI" id="CHEBI:17544"/>
        <label>1</label>
    </ligand>
</feature>
<evidence type="ECO:0000259" key="15">
    <source>
        <dbReference type="PROSITE" id="PS51408"/>
    </source>
</evidence>
<dbReference type="GO" id="GO:0006826">
    <property type="term" value="P:iron ion transport"/>
    <property type="evidence" value="ECO:0007669"/>
    <property type="project" value="UniProtKB-KW"/>
</dbReference>
<comment type="similarity">
    <text evidence="10">Belongs to the transferrin family.</text>
</comment>
<comment type="subcellular location">
    <subcellularLocation>
        <location evidence="1">Secreted</location>
    </subcellularLocation>
</comment>
<dbReference type="PROSITE" id="PS00207">
    <property type="entry name" value="TRANSFERRIN_LIKE_3"/>
    <property type="match status" value="1"/>
</dbReference>
<evidence type="ECO:0000313" key="17">
    <source>
        <dbReference type="Proteomes" id="UP000694403"/>
    </source>
</evidence>
<keyword evidence="9 13" id="KW-1015">Disulfide bond</keyword>
<feature type="disulfide bond" evidence="13">
    <location>
        <begin position="493"/>
        <end position="688"/>
    </location>
</feature>
<feature type="binding site" evidence="11">
    <location>
        <position position="136"/>
    </location>
    <ligand>
        <name>hydrogencarbonate</name>
        <dbReference type="ChEBI" id="CHEBI:17544"/>
        <label>1</label>
    </ligand>
</feature>
<feature type="signal peptide" evidence="14">
    <location>
        <begin position="1"/>
        <end position="19"/>
    </location>
</feature>
<dbReference type="AlphaFoldDB" id="A0A8C3RVD8"/>
<feature type="binding site" evidence="12">
    <location>
        <position position="206"/>
    </location>
    <ligand>
        <name>Fe(3+)</name>
        <dbReference type="ChEBI" id="CHEBI:29034"/>
        <label>1</label>
    </ligand>
</feature>
<feature type="disulfide bond" evidence="13">
    <location>
        <begin position="40"/>
        <end position="55"/>
    </location>
</feature>
<feature type="disulfide bond" evidence="13">
    <location>
        <begin position="503"/>
        <end position="517"/>
    </location>
</feature>
<evidence type="ECO:0000256" key="13">
    <source>
        <dbReference type="PIRSR" id="PIRSR002549-4"/>
    </source>
</evidence>
<keyword evidence="14" id="KW-0732">Signal</keyword>
<feature type="disulfide bond" evidence="13">
    <location>
        <begin position="587"/>
        <end position="601"/>
    </location>
</feature>
<evidence type="ECO:0000256" key="3">
    <source>
        <dbReference type="ARBA" id="ARBA00022496"/>
    </source>
</evidence>
<evidence type="ECO:0000256" key="6">
    <source>
        <dbReference type="ARBA" id="ARBA00022737"/>
    </source>
</evidence>
<dbReference type="GO" id="GO:0019731">
    <property type="term" value="P:antibacterial humoral response"/>
    <property type="evidence" value="ECO:0007669"/>
    <property type="project" value="TreeGrafter"/>
</dbReference>
<keyword evidence="17" id="KW-1185">Reference proteome</keyword>
<keyword evidence="6" id="KW-0677">Repeat</keyword>
<evidence type="ECO:0000256" key="9">
    <source>
        <dbReference type="ARBA" id="ARBA00023157"/>
    </source>
</evidence>
<dbReference type="PANTHER" id="PTHR11485">
    <property type="entry name" value="TRANSFERRIN"/>
    <property type="match status" value="1"/>
</dbReference>
<evidence type="ECO:0000256" key="10">
    <source>
        <dbReference type="PIRNR" id="PIRNR002549"/>
    </source>
</evidence>
<feature type="domain" description="Transferrin-like" evidence="15">
    <location>
        <begin position="358"/>
        <end position="687"/>
    </location>
</feature>
<feature type="binding site" evidence="11">
    <location>
        <position position="143"/>
    </location>
    <ligand>
        <name>hydrogencarbonate</name>
        <dbReference type="ChEBI" id="CHEBI:17544"/>
        <label>1</label>
    </ligand>
</feature>
<dbReference type="PROSITE" id="PS51408">
    <property type="entry name" value="TRANSFERRIN_LIKE_4"/>
    <property type="match status" value="2"/>
</dbReference>
<dbReference type="GO" id="GO:0055037">
    <property type="term" value="C:recycling endosome"/>
    <property type="evidence" value="ECO:0007669"/>
    <property type="project" value="TreeGrafter"/>
</dbReference>
<feature type="disulfide bond" evidence="13">
    <location>
        <begin position="371"/>
        <end position="384"/>
    </location>
</feature>
<keyword evidence="2 10" id="KW-0813">Transport</keyword>
<evidence type="ECO:0000256" key="4">
    <source>
        <dbReference type="ARBA" id="ARBA00022525"/>
    </source>
</evidence>
<proteinExistence type="inferred from homology"/>
<dbReference type="CDD" id="cd13617">
    <property type="entry name" value="PBP2_transferrin_C"/>
    <property type="match status" value="1"/>
</dbReference>
<feature type="binding site" evidence="11">
    <location>
        <position position="478"/>
    </location>
    <ligand>
        <name>hydrogencarbonate</name>
        <dbReference type="ChEBI" id="CHEBI:17544"/>
        <label>1</label>
    </ligand>
</feature>
<evidence type="ECO:0000256" key="1">
    <source>
        <dbReference type="ARBA" id="ARBA00004613"/>
    </source>
</evidence>
<keyword evidence="7 10" id="KW-0408">Iron</keyword>
<keyword evidence="5 10" id="KW-0479">Metal-binding</keyword>
<feature type="binding site" evidence="12">
    <location>
        <position position="609"/>
    </location>
    <ligand>
        <name>Fe(3+)</name>
        <dbReference type="ChEBI" id="CHEBI:29034"/>
        <label>1</label>
    </ligand>
</feature>
<feature type="binding site" evidence="12">
    <location>
        <position position="111"/>
    </location>
    <ligand>
        <name>Fe(3+)</name>
        <dbReference type="ChEBI" id="CHEBI:29034"/>
        <label>1</label>
    </ligand>
</feature>
<dbReference type="GO" id="GO:0005769">
    <property type="term" value="C:early endosome"/>
    <property type="evidence" value="ECO:0007669"/>
    <property type="project" value="TreeGrafter"/>
</dbReference>
<dbReference type="Pfam" id="PF00405">
    <property type="entry name" value="Transferrin"/>
    <property type="match status" value="2"/>
</dbReference>
<feature type="binding site" evidence="11">
    <location>
        <position position="140"/>
    </location>
    <ligand>
        <name>hydrogencarbonate</name>
        <dbReference type="ChEBI" id="CHEBI:17544"/>
        <label>1</label>
    </ligand>
</feature>
<reference evidence="16" key="1">
    <citation type="submission" date="2025-08" db="UniProtKB">
        <authorList>
            <consortium name="Ensembl"/>
        </authorList>
    </citation>
    <scope>IDENTIFICATION</scope>
</reference>
<dbReference type="InterPro" id="IPR018195">
    <property type="entry name" value="Transferrin_Fe_BS"/>
</dbReference>
<dbReference type="InterPro" id="IPR016357">
    <property type="entry name" value="Transferrin"/>
</dbReference>
<dbReference type="GO" id="GO:0005886">
    <property type="term" value="C:plasma membrane"/>
    <property type="evidence" value="ECO:0007669"/>
    <property type="project" value="TreeGrafter"/>
</dbReference>
<organism evidence="16 17">
    <name type="scientific">Chelydra serpentina</name>
    <name type="common">Snapping turtle</name>
    <name type="synonym">Testudo serpentina</name>
    <dbReference type="NCBI Taxonomy" id="8475"/>
    <lineage>
        <taxon>Eukaryota</taxon>
        <taxon>Metazoa</taxon>
        <taxon>Chordata</taxon>
        <taxon>Craniata</taxon>
        <taxon>Vertebrata</taxon>
        <taxon>Euteleostomi</taxon>
        <taxon>Archelosauria</taxon>
        <taxon>Testudinata</taxon>
        <taxon>Testudines</taxon>
        <taxon>Cryptodira</taxon>
        <taxon>Durocryptodira</taxon>
        <taxon>Americhelydia</taxon>
        <taxon>Chelydroidea</taxon>
        <taxon>Chelydridae</taxon>
        <taxon>Chelydra</taxon>
    </lineage>
</organism>
<feature type="binding site" evidence="12">
    <location>
        <position position="79"/>
    </location>
    <ligand>
        <name>Fe(3+)</name>
        <dbReference type="ChEBI" id="CHEBI:29034"/>
        <label>1</label>
    </ligand>
</feature>
<feature type="disulfide bond" evidence="13">
    <location>
        <begin position="134"/>
        <end position="212"/>
    </location>
</feature>
<keyword evidence="3 10" id="KW-0410">Iron transport</keyword>
<dbReference type="Ensembl" id="ENSCSRT00000003856.1">
    <property type="protein sequence ID" value="ENSCSRP00000003726.1"/>
    <property type="gene ID" value="ENSCSRG00000002829.1"/>
</dbReference>
<feature type="chain" id="PRO_5034189042" evidence="14">
    <location>
        <begin position="20"/>
        <end position="703"/>
    </location>
</feature>
<dbReference type="FunFam" id="3.40.190.10:FF:000095">
    <property type="entry name" value="Lactotransferrin"/>
    <property type="match status" value="2"/>
</dbReference>
<dbReference type="PRINTS" id="PR00422">
    <property type="entry name" value="TRANSFERRIN"/>
</dbReference>
<dbReference type="PIRSF" id="PIRSF002549">
    <property type="entry name" value="Transferrin"/>
    <property type="match status" value="1"/>
</dbReference>
<feature type="disulfide bond" evidence="13">
    <location>
        <begin position="418"/>
        <end position="697"/>
    </location>
</feature>